<dbReference type="InterPro" id="IPR000182">
    <property type="entry name" value="GNAT_dom"/>
</dbReference>
<sequence>MTVVETERLTLRPLTGDDFDDYAAMMADPQVADGLAEPVGRSPADAWRSLALFMGHREIRGYSHWAVVEQATGRFVGRAGPWKPHGFPGLGVGWCLARAHWGKGYTATSAKPTTRARRPSSTASRIPPGRAHIESLSCHEDLSRTTIRSGARSHVDDGRFVSSGAAIGHTVCMKGQSAAPFSYAQTRPYEVAGSLDELQGPEHGVVVLPLELAWGGRTEFDLDNDYDRSAVYKIVLEEGGVEHQRRLINGRLLMEHWDEILPARPVRALWERRFPQLRHAA</sequence>
<dbReference type="Proteomes" id="UP001569904">
    <property type="component" value="Unassembled WGS sequence"/>
</dbReference>
<gene>
    <name evidence="3" type="ORF">SM436_25330</name>
</gene>
<protein>
    <submittedName>
        <fullName evidence="3">GNAT family N-acetyltransferase</fullName>
    </submittedName>
</protein>
<name>A0ABV4R4F0_9ACTN</name>
<proteinExistence type="predicted"/>
<evidence type="ECO:0000313" key="3">
    <source>
        <dbReference type="EMBL" id="MFA1557017.1"/>
    </source>
</evidence>
<reference evidence="3 4" key="1">
    <citation type="submission" date="2023-11" db="EMBL/GenBank/DDBJ databases">
        <title>Actinomadura monticuli sp. nov., isolated from volcanic ash.</title>
        <authorList>
            <person name="Lee S.D."/>
            <person name="Yang H."/>
            <person name="Kim I.S."/>
        </authorList>
    </citation>
    <scope>NUCLEOTIDE SEQUENCE [LARGE SCALE GENOMIC DNA]</scope>
    <source>
        <strain evidence="3 4">DSM 45346</strain>
    </source>
</reference>
<dbReference type="InterPro" id="IPR016181">
    <property type="entry name" value="Acyl_CoA_acyltransferase"/>
</dbReference>
<evidence type="ECO:0000313" key="4">
    <source>
        <dbReference type="Proteomes" id="UP001569904"/>
    </source>
</evidence>
<organism evidence="3 4">
    <name type="scientific">Actinomadura chokoriensis</name>
    <dbReference type="NCBI Taxonomy" id="454156"/>
    <lineage>
        <taxon>Bacteria</taxon>
        <taxon>Bacillati</taxon>
        <taxon>Actinomycetota</taxon>
        <taxon>Actinomycetes</taxon>
        <taxon>Streptosporangiales</taxon>
        <taxon>Thermomonosporaceae</taxon>
        <taxon>Actinomadura</taxon>
    </lineage>
</organism>
<dbReference type="SUPFAM" id="SSF55729">
    <property type="entry name" value="Acyl-CoA N-acyltransferases (Nat)"/>
    <property type="match status" value="1"/>
</dbReference>
<dbReference type="PANTHER" id="PTHR43792">
    <property type="entry name" value="GNAT FAMILY, PUTATIVE (AFU_ORTHOLOGUE AFUA_3G00765)-RELATED-RELATED"/>
    <property type="match status" value="1"/>
</dbReference>
<dbReference type="InterPro" id="IPR051531">
    <property type="entry name" value="N-acetyltransferase"/>
</dbReference>
<feature type="domain" description="N-acetyltransferase" evidence="2">
    <location>
        <begin position="8"/>
        <end position="110"/>
    </location>
</feature>
<accession>A0ABV4R4F0</accession>
<evidence type="ECO:0000256" key="1">
    <source>
        <dbReference type="SAM" id="MobiDB-lite"/>
    </source>
</evidence>
<dbReference type="RefSeq" id="WP_371943767.1">
    <property type="nucleotide sequence ID" value="NZ_JAXCEH010000018.1"/>
</dbReference>
<dbReference type="EMBL" id="JAXCEH010000018">
    <property type="protein sequence ID" value="MFA1557017.1"/>
    <property type="molecule type" value="Genomic_DNA"/>
</dbReference>
<feature type="region of interest" description="Disordered" evidence="1">
    <location>
        <begin position="108"/>
        <end position="128"/>
    </location>
</feature>
<dbReference type="Gene3D" id="3.40.630.30">
    <property type="match status" value="1"/>
</dbReference>
<feature type="compositionally biased region" description="Low complexity" evidence="1">
    <location>
        <begin position="119"/>
        <end position="128"/>
    </location>
</feature>
<keyword evidence="4" id="KW-1185">Reference proteome</keyword>
<evidence type="ECO:0000259" key="2">
    <source>
        <dbReference type="Pfam" id="PF13302"/>
    </source>
</evidence>
<comment type="caution">
    <text evidence="3">The sequence shown here is derived from an EMBL/GenBank/DDBJ whole genome shotgun (WGS) entry which is preliminary data.</text>
</comment>
<dbReference type="PANTHER" id="PTHR43792:SF1">
    <property type="entry name" value="N-ACETYLTRANSFERASE DOMAIN-CONTAINING PROTEIN"/>
    <property type="match status" value="1"/>
</dbReference>
<dbReference type="Pfam" id="PF13302">
    <property type="entry name" value="Acetyltransf_3"/>
    <property type="match status" value="1"/>
</dbReference>